<dbReference type="AlphaFoldDB" id="A0A2K2DUV8"/>
<name>A0A2K2DUV8_BRADI</name>
<gene>
    <name evidence="2" type="ORF">BRADI_1g73006v3</name>
</gene>
<dbReference type="EnsemblPlants" id="PNT78054">
    <property type="protein sequence ID" value="PNT78054"/>
    <property type="gene ID" value="BRADI_1g73006v3"/>
</dbReference>
<protein>
    <submittedName>
        <fullName evidence="2 3">Uncharacterized protein</fullName>
    </submittedName>
</protein>
<dbReference type="Gramene" id="PNT78054">
    <property type="protein sequence ID" value="PNT78054"/>
    <property type="gene ID" value="BRADI_1g73006v3"/>
</dbReference>
<reference evidence="2" key="2">
    <citation type="submission" date="2017-06" db="EMBL/GenBank/DDBJ databases">
        <title>WGS assembly of Brachypodium distachyon.</title>
        <authorList>
            <consortium name="The International Brachypodium Initiative"/>
            <person name="Lucas S."/>
            <person name="Harmon-Smith M."/>
            <person name="Lail K."/>
            <person name="Tice H."/>
            <person name="Grimwood J."/>
            <person name="Bruce D."/>
            <person name="Barry K."/>
            <person name="Shu S."/>
            <person name="Lindquist E."/>
            <person name="Wang M."/>
            <person name="Pitluck S."/>
            <person name="Vogel J.P."/>
            <person name="Garvin D.F."/>
            <person name="Mockler T.C."/>
            <person name="Schmutz J."/>
            <person name="Rokhsar D."/>
            <person name="Bevan M.W."/>
        </authorList>
    </citation>
    <scope>NUCLEOTIDE SEQUENCE</scope>
    <source>
        <strain evidence="2">Bd21</strain>
    </source>
</reference>
<organism evidence="2">
    <name type="scientific">Brachypodium distachyon</name>
    <name type="common">Purple false brome</name>
    <name type="synonym">Trachynia distachya</name>
    <dbReference type="NCBI Taxonomy" id="15368"/>
    <lineage>
        <taxon>Eukaryota</taxon>
        <taxon>Viridiplantae</taxon>
        <taxon>Streptophyta</taxon>
        <taxon>Embryophyta</taxon>
        <taxon>Tracheophyta</taxon>
        <taxon>Spermatophyta</taxon>
        <taxon>Magnoliopsida</taxon>
        <taxon>Liliopsida</taxon>
        <taxon>Poales</taxon>
        <taxon>Poaceae</taxon>
        <taxon>BOP clade</taxon>
        <taxon>Pooideae</taxon>
        <taxon>Stipodae</taxon>
        <taxon>Brachypodieae</taxon>
        <taxon>Brachypodium</taxon>
    </lineage>
</organism>
<dbReference type="Proteomes" id="UP000008810">
    <property type="component" value="Chromosome 1"/>
</dbReference>
<keyword evidence="4" id="KW-1185">Reference proteome</keyword>
<evidence type="ECO:0000313" key="4">
    <source>
        <dbReference type="Proteomes" id="UP000008810"/>
    </source>
</evidence>
<proteinExistence type="predicted"/>
<reference evidence="2 3" key="1">
    <citation type="journal article" date="2010" name="Nature">
        <title>Genome sequencing and analysis of the model grass Brachypodium distachyon.</title>
        <authorList>
            <consortium name="International Brachypodium Initiative"/>
        </authorList>
    </citation>
    <scope>NUCLEOTIDE SEQUENCE [LARGE SCALE GENOMIC DNA]</scope>
    <source>
        <strain evidence="2 3">Bd21</strain>
    </source>
</reference>
<accession>A0A2K2DUV8</accession>
<keyword evidence="1" id="KW-1133">Transmembrane helix</keyword>
<reference evidence="3" key="3">
    <citation type="submission" date="2018-08" db="UniProtKB">
        <authorList>
            <consortium name="EnsemblPlants"/>
        </authorList>
    </citation>
    <scope>IDENTIFICATION</scope>
    <source>
        <strain evidence="3">cv. Bd21</strain>
    </source>
</reference>
<keyword evidence="1" id="KW-0812">Transmembrane</keyword>
<dbReference type="EMBL" id="CM000880">
    <property type="protein sequence ID" value="PNT78054.1"/>
    <property type="molecule type" value="Genomic_DNA"/>
</dbReference>
<keyword evidence="1" id="KW-0472">Membrane</keyword>
<sequence length="101" mass="11426">MKTGDEPTRAIEDLLCNLLEEGRAAAPEVTGTHRFAHSRYYYTAWRTAFRSAGIVGGLTMFFFLFTKTQSSGDTKKIYCSMRLWCSMSYAASHDVRGLNRV</sequence>
<feature type="transmembrane region" description="Helical" evidence="1">
    <location>
        <begin position="48"/>
        <end position="66"/>
    </location>
</feature>
<evidence type="ECO:0000313" key="2">
    <source>
        <dbReference type="EMBL" id="PNT78054.1"/>
    </source>
</evidence>
<dbReference type="InParanoid" id="A0A2K2DUV8"/>
<evidence type="ECO:0000256" key="1">
    <source>
        <dbReference type="SAM" id="Phobius"/>
    </source>
</evidence>
<evidence type="ECO:0000313" key="3">
    <source>
        <dbReference type="EnsemblPlants" id="PNT78054"/>
    </source>
</evidence>